<gene>
    <name evidence="2" type="ORF">C8A04DRAFT_26613</name>
</gene>
<reference evidence="2" key="1">
    <citation type="journal article" date="2023" name="Mol. Phylogenet. Evol.">
        <title>Genome-scale phylogeny and comparative genomics of the fungal order Sordariales.</title>
        <authorList>
            <person name="Hensen N."/>
            <person name="Bonometti L."/>
            <person name="Westerberg I."/>
            <person name="Brannstrom I.O."/>
            <person name="Guillou S."/>
            <person name="Cros-Aarteil S."/>
            <person name="Calhoun S."/>
            <person name="Haridas S."/>
            <person name="Kuo A."/>
            <person name="Mondo S."/>
            <person name="Pangilinan J."/>
            <person name="Riley R."/>
            <person name="LaButti K."/>
            <person name="Andreopoulos B."/>
            <person name="Lipzen A."/>
            <person name="Chen C."/>
            <person name="Yan M."/>
            <person name="Daum C."/>
            <person name="Ng V."/>
            <person name="Clum A."/>
            <person name="Steindorff A."/>
            <person name="Ohm R.A."/>
            <person name="Martin F."/>
            <person name="Silar P."/>
            <person name="Natvig D.O."/>
            <person name="Lalanne C."/>
            <person name="Gautier V."/>
            <person name="Ament-Velasquez S.L."/>
            <person name="Kruys A."/>
            <person name="Hutchinson M.I."/>
            <person name="Powell A.J."/>
            <person name="Barry K."/>
            <person name="Miller A.N."/>
            <person name="Grigoriev I.V."/>
            <person name="Debuchy R."/>
            <person name="Gladieux P."/>
            <person name="Hiltunen Thoren M."/>
            <person name="Johannesson H."/>
        </authorList>
    </citation>
    <scope>NUCLEOTIDE SEQUENCE</scope>
    <source>
        <strain evidence="2">CBS 141.50</strain>
    </source>
</reference>
<sequence length="359" mass="39200">MFVDTQFPEQHRKRIREEDEEASSGSPVGFTEHRNKRFQSLPLRTSPNSKRWMDRPNFPLSNQTVAPTNHVQPNLLQQEPVQTHMWADEPELVSRNPPSSVVISGAEDDDMDMMDTSEPAVQRTQAGLQVPPNPEHNVFLADQNAPSVTGRIPTPIHCTFAAQVRGNSWSGGNAVHGDILATTPEEPNSAAFGSNGAVDLSTQKFASATEASAMADWNMVQNRRLPSPISECGAEDSQGNARMALDSPPLHGGHLSHLTHKHPLVAGLPPRASSAMEARTIREDTPGMAENQVGRGSAMELESPATPSPKKGHTRSKHTLNSWTGVQPGMTRSFSIGYRADCERCRNKVPGHFNHIIIS</sequence>
<protein>
    <submittedName>
        <fullName evidence="2">Uncharacterized protein</fullName>
    </submittedName>
</protein>
<keyword evidence="3" id="KW-1185">Reference proteome</keyword>
<feature type="region of interest" description="Disordered" evidence="1">
    <location>
        <begin position="285"/>
        <end position="326"/>
    </location>
</feature>
<feature type="region of interest" description="Disordered" evidence="1">
    <location>
        <begin position="1"/>
        <end position="54"/>
    </location>
</feature>
<dbReference type="Proteomes" id="UP001302676">
    <property type="component" value="Unassembled WGS sequence"/>
</dbReference>
<proteinExistence type="predicted"/>
<dbReference type="EMBL" id="MU853567">
    <property type="protein sequence ID" value="KAK4145615.1"/>
    <property type="molecule type" value="Genomic_DNA"/>
</dbReference>
<comment type="caution">
    <text evidence="2">The sequence shown here is derived from an EMBL/GenBank/DDBJ whole genome shotgun (WGS) entry which is preliminary data.</text>
</comment>
<name>A0AAN6V6E7_9PEZI</name>
<reference evidence="2" key="2">
    <citation type="submission" date="2023-05" db="EMBL/GenBank/DDBJ databases">
        <authorList>
            <consortium name="Lawrence Berkeley National Laboratory"/>
            <person name="Steindorff A."/>
            <person name="Hensen N."/>
            <person name="Bonometti L."/>
            <person name="Westerberg I."/>
            <person name="Brannstrom I.O."/>
            <person name="Guillou S."/>
            <person name="Cros-Aarteil S."/>
            <person name="Calhoun S."/>
            <person name="Haridas S."/>
            <person name="Kuo A."/>
            <person name="Mondo S."/>
            <person name="Pangilinan J."/>
            <person name="Riley R."/>
            <person name="Labutti K."/>
            <person name="Andreopoulos B."/>
            <person name="Lipzen A."/>
            <person name="Chen C."/>
            <person name="Yanf M."/>
            <person name="Daum C."/>
            <person name="Ng V."/>
            <person name="Clum A."/>
            <person name="Ohm R."/>
            <person name="Martin F."/>
            <person name="Silar P."/>
            <person name="Natvig D."/>
            <person name="Lalanne C."/>
            <person name="Gautier V."/>
            <person name="Ament-Velasquez S.L."/>
            <person name="Kruys A."/>
            <person name="Hutchinson M.I."/>
            <person name="Powell A.J."/>
            <person name="Barry K."/>
            <person name="Miller A.N."/>
            <person name="Grigoriev I.V."/>
            <person name="Debuchy R."/>
            <person name="Gladieux P."/>
            <person name="Thoren M.H."/>
            <person name="Johannesson H."/>
        </authorList>
    </citation>
    <scope>NUCLEOTIDE SEQUENCE</scope>
    <source>
        <strain evidence="2">CBS 141.50</strain>
    </source>
</reference>
<accession>A0AAN6V6E7</accession>
<dbReference type="GeneID" id="87816604"/>
<evidence type="ECO:0000313" key="3">
    <source>
        <dbReference type="Proteomes" id="UP001302676"/>
    </source>
</evidence>
<evidence type="ECO:0000313" key="2">
    <source>
        <dbReference type="EMBL" id="KAK4145615.1"/>
    </source>
</evidence>
<organism evidence="2 3">
    <name type="scientific">Dichotomopilus funicola</name>
    <dbReference type="NCBI Taxonomy" id="1934379"/>
    <lineage>
        <taxon>Eukaryota</taxon>
        <taxon>Fungi</taxon>
        <taxon>Dikarya</taxon>
        <taxon>Ascomycota</taxon>
        <taxon>Pezizomycotina</taxon>
        <taxon>Sordariomycetes</taxon>
        <taxon>Sordariomycetidae</taxon>
        <taxon>Sordariales</taxon>
        <taxon>Chaetomiaceae</taxon>
        <taxon>Dichotomopilus</taxon>
    </lineage>
</organism>
<dbReference type="RefSeq" id="XP_062638986.1">
    <property type="nucleotide sequence ID" value="XM_062779991.1"/>
</dbReference>
<evidence type="ECO:0000256" key="1">
    <source>
        <dbReference type="SAM" id="MobiDB-lite"/>
    </source>
</evidence>
<dbReference type="AlphaFoldDB" id="A0AAN6V6E7"/>